<proteinExistence type="predicted"/>
<reference evidence="2" key="1">
    <citation type="journal article" date="2015" name="Nature">
        <title>Complex archaea that bridge the gap between prokaryotes and eukaryotes.</title>
        <authorList>
            <person name="Spang A."/>
            <person name="Saw J.H."/>
            <person name="Jorgensen S.L."/>
            <person name="Zaremba-Niedzwiedzka K."/>
            <person name="Martijn J."/>
            <person name="Lind A.E."/>
            <person name="van Eijk R."/>
            <person name="Schleper C."/>
            <person name="Guy L."/>
            <person name="Ettema T.J."/>
        </authorList>
    </citation>
    <scope>NUCLEOTIDE SEQUENCE</scope>
</reference>
<dbReference type="SUPFAM" id="SSF54001">
    <property type="entry name" value="Cysteine proteinases"/>
    <property type="match status" value="1"/>
</dbReference>
<sequence length="206" mass="22404">MSVKRQWTSKIGISILSAALLLTAACARGPVEVQTISQAGINPDLHAMAIREVRVLQSKGQRVWCVPFARNASGVQIRGNANTWWAKANGLYERGTKPAVGAVMAFKGTRRNPMGHVAVVSEVVSPREIKVDHANWKRNKISLAMTVKDVSPRNDWSDVRLESQAGSFGSVYPINGFIYPNTKKGPSNEMAQAPVFAFSATPTQSN</sequence>
<gene>
    <name evidence="2" type="ORF">LCGC14_0229310</name>
</gene>
<organism evidence="2">
    <name type="scientific">marine sediment metagenome</name>
    <dbReference type="NCBI Taxonomy" id="412755"/>
    <lineage>
        <taxon>unclassified sequences</taxon>
        <taxon>metagenomes</taxon>
        <taxon>ecological metagenomes</taxon>
    </lineage>
</organism>
<dbReference type="AlphaFoldDB" id="A0A0F9XER5"/>
<dbReference type="PROSITE" id="PS51257">
    <property type="entry name" value="PROKAR_LIPOPROTEIN"/>
    <property type="match status" value="1"/>
</dbReference>
<name>A0A0F9XER5_9ZZZZ</name>
<evidence type="ECO:0000313" key="2">
    <source>
        <dbReference type="EMBL" id="KKN90318.1"/>
    </source>
</evidence>
<feature type="domain" description="Peptidase C51" evidence="1">
    <location>
        <begin position="40"/>
        <end position="163"/>
    </location>
</feature>
<dbReference type="InterPro" id="IPR038765">
    <property type="entry name" value="Papain-like_cys_pep_sf"/>
</dbReference>
<dbReference type="EMBL" id="LAZR01000111">
    <property type="protein sequence ID" value="KKN90318.1"/>
    <property type="molecule type" value="Genomic_DNA"/>
</dbReference>
<comment type="caution">
    <text evidence="2">The sequence shown here is derived from an EMBL/GenBank/DDBJ whole genome shotgun (WGS) entry which is preliminary data.</text>
</comment>
<accession>A0A0F9XER5</accession>
<protein>
    <recommendedName>
        <fullName evidence="1">Peptidase C51 domain-containing protein</fullName>
    </recommendedName>
</protein>
<dbReference type="PROSITE" id="PS50911">
    <property type="entry name" value="CHAP"/>
    <property type="match status" value="1"/>
</dbReference>
<dbReference type="InterPro" id="IPR007921">
    <property type="entry name" value="CHAP_dom"/>
</dbReference>
<dbReference type="Pfam" id="PF05257">
    <property type="entry name" value="CHAP"/>
    <property type="match status" value="1"/>
</dbReference>
<evidence type="ECO:0000259" key="1">
    <source>
        <dbReference type="PROSITE" id="PS50911"/>
    </source>
</evidence>
<dbReference type="Gene3D" id="3.90.1720.10">
    <property type="entry name" value="endopeptidase domain like (from Nostoc punctiforme)"/>
    <property type="match status" value="1"/>
</dbReference>